<gene>
    <name evidence="2" type="ORF">FOT63_25650</name>
</gene>
<dbReference type="EMBL" id="VOUP01000056">
    <property type="protein sequence ID" value="TXE22170.1"/>
    <property type="molecule type" value="Genomic_DNA"/>
</dbReference>
<dbReference type="AlphaFoldDB" id="A0A9X9BXH0"/>
<evidence type="ECO:0000313" key="2">
    <source>
        <dbReference type="EMBL" id="TXE22170.1"/>
    </source>
</evidence>
<protein>
    <recommendedName>
        <fullName evidence="4">Phage head morphogenesis domain-containing protein</fullName>
    </recommendedName>
</protein>
<comment type="caution">
    <text evidence="2">The sequence shown here is derived from an EMBL/GenBank/DDBJ whole genome shotgun (WGS) entry which is preliminary data.</text>
</comment>
<feature type="transmembrane region" description="Helical" evidence="1">
    <location>
        <begin position="6"/>
        <end position="21"/>
    </location>
</feature>
<reference evidence="2 3" key="1">
    <citation type="submission" date="2019-07" db="EMBL/GenBank/DDBJ databases">
        <title>Serratia strains were isolated from fresh produce.</title>
        <authorList>
            <person name="Cho G.-S."/>
            <person name="Stein M."/>
            <person name="Lee W."/>
            <person name="Suh S.H."/>
            <person name="Franz C.M.A.P."/>
        </authorList>
    </citation>
    <scope>NUCLEOTIDE SEQUENCE [LARGE SCALE GENOMIC DNA]</scope>
    <source>
        <strain evidence="2 3">S17</strain>
    </source>
</reference>
<accession>A0A9X9BXH0</accession>
<keyword evidence="1" id="KW-0472">Membrane</keyword>
<name>A0A9X9BXH0_9GAMM</name>
<dbReference type="Proteomes" id="UP000321307">
    <property type="component" value="Unassembled WGS sequence"/>
</dbReference>
<evidence type="ECO:0000313" key="3">
    <source>
        <dbReference type="Proteomes" id="UP000321307"/>
    </source>
</evidence>
<evidence type="ECO:0008006" key="4">
    <source>
        <dbReference type="Google" id="ProtNLM"/>
    </source>
</evidence>
<sequence>MEPGYLILAVIAFVVFNGWLKKQKRKREDELLNNVNYAAQRPDIRKKPKSGRRRTPEEMLRDHDAKMKIAGNSSRKIARETRIKAERVGSPGYIWHASGDGLCECCAKNDGKKFKWNKPPKTGHPGEGHLCKNKYCKCWAEVLIPPPGC</sequence>
<keyword evidence="1" id="KW-0812">Transmembrane</keyword>
<keyword evidence="1" id="KW-1133">Transmembrane helix</keyword>
<organism evidence="2 3">
    <name type="scientific">Serratia ureilytica</name>
    <dbReference type="NCBI Taxonomy" id="300181"/>
    <lineage>
        <taxon>Bacteria</taxon>
        <taxon>Pseudomonadati</taxon>
        <taxon>Pseudomonadota</taxon>
        <taxon>Gammaproteobacteria</taxon>
        <taxon>Enterobacterales</taxon>
        <taxon>Yersiniaceae</taxon>
        <taxon>Serratia</taxon>
    </lineage>
</organism>
<evidence type="ECO:0000256" key="1">
    <source>
        <dbReference type="SAM" id="Phobius"/>
    </source>
</evidence>
<dbReference type="RefSeq" id="WP_147839287.1">
    <property type="nucleotide sequence ID" value="NZ_VOUP01000056.1"/>
</dbReference>
<proteinExistence type="predicted"/>